<protein>
    <submittedName>
        <fullName evidence="1">ThiS family protein</fullName>
    </submittedName>
</protein>
<dbReference type="Gene3D" id="3.10.20.30">
    <property type="match status" value="1"/>
</dbReference>
<dbReference type="SUPFAM" id="SSF54285">
    <property type="entry name" value="MoaD/ThiS"/>
    <property type="match status" value="1"/>
</dbReference>
<sequence>MSINISIHRTHRQFTDGLDTVEVEGNNVGDCLEDLIRQFPDMRNALFDKKGKLLNAVEIYINQKSAYPDELVKPVKDGDDIHITLMLAGG</sequence>
<dbReference type="InterPro" id="IPR052045">
    <property type="entry name" value="Sulfur_Carrier/Prot_Modifier"/>
</dbReference>
<organism evidence="1 2">
    <name type="scientific">Candidatus Desulfacyla euxinica</name>
    <dbReference type="NCBI Taxonomy" id="2841693"/>
    <lineage>
        <taxon>Bacteria</taxon>
        <taxon>Deltaproteobacteria</taxon>
        <taxon>Candidatus Desulfacyla</taxon>
    </lineage>
</organism>
<dbReference type="AlphaFoldDB" id="A0A8J6N162"/>
<dbReference type="InterPro" id="IPR012675">
    <property type="entry name" value="Beta-grasp_dom_sf"/>
</dbReference>
<dbReference type="InterPro" id="IPR016155">
    <property type="entry name" value="Mopterin_synth/thiamin_S_b"/>
</dbReference>
<name>A0A8J6N162_9DELT</name>
<dbReference type="PANTHER" id="PTHR38031:SF1">
    <property type="entry name" value="SULFUR CARRIER PROTEIN CYSO"/>
    <property type="match status" value="1"/>
</dbReference>
<dbReference type="PANTHER" id="PTHR38031">
    <property type="entry name" value="SULFUR CARRIER PROTEIN SLR0821-RELATED"/>
    <property type="match status" value="1"/>
</dbReference>
<dbReference type="Proteomes" id="UP000650524">
    <property type="component" value="Unassembled WGS sequence"/>
</dbReference>
<evidence type="ECO:0000313" key="1">
    <source>
        <dbReference type="EMBL" id="MBC8178346.1"/>
    </source>
</evidence>
<proteinExistence type="predicted"/>
<evidence type="ECO:0000313" key="2">
    <source>
        <dbReference type="Proteomes" id="UP000650524"/>
    </source>
</evidence>
<gene>
    <name evidence="1" type="ORF">H8E19_13150</name>
</gene>
<reference evidence="1 2" key="1">
    <citation type="submission" date="2020-08" db="EMBL/GenBank/DDBJ databases">
        <title>Bridging the membrane lipid divide: bacteria of the FCB group superphylum have the potential to synthesize archaeal ether lipids.</title>
        <authorList>
            <person name="Villanueva L."/>
            <person name="Von Meijenfeldt F.A.B."/>
            <person name="Westbye A.B."/>
            <person name="Yadav S."/>
            <person name="Hopmans E.C."/>
            <person name="Dutilh B.E."/>
            <person name="Sinninghe Damste J.S."/>
        </authorList>
    </citation>
    <scope>NUCLEOTIDE SEQUENCE [LARGE SCALE GENOMIC DNA]</scope>
    <source>
        <strain evidence="1">NIOZ-UU27</strain>
    </source>
</reference>
<accession>A0A8J6N162</accession>
<comment type="caution">
    <text evidence="1">The sequence shown here is derived from an EMBL/GenBank/DDBJ whole genome shotgun (WGS) entry which is preliminary data.</text>
</comment>
<dbReference type="EMBL" id="JACNJD010000275">
    <property type="protein sequence ID" value="MBC8178346.1"/>
    <property type="molecule type" value="Genomic_DNA"/>
</dbReference>